<protein>
    <recommendedName>
        <fullName evidence="3">MATH domain-containing protein</fullName>
    </recommendedName>
</protein>
<dbReference type="InterPro" id="IPR002083">
    <property type="entry name" value="MATH/TRAF_dom"/>
</dbReference>
<gene>
    <name evidence="4" type="ORF">ERUC_LOCUS42282</name>
</gene>
<dbReference type="PROSITE" id="PS50144">
    <property type="entry name" value="MATH"/>
    <property type="match status" value="1"/>
</dbReference>
<dbReference type="SUPFAM" id="SSF49599">
    <property type="entry name" value="TRAF domain-like"/>
    <property type="match status" value="1"/>
</dbReference>
<evidence type="ECO:0000256" key="1">
    <source>
        <dbReference type="ARBA" id="ARBA00023054"/>
    </source>
</evidence>
<evidence type="ECO:0000313" key="5">
    <source>
        <dbReference type="Proteomes" id="UP001642260"/>
    </source>
</evidence>
<evidence type="ECO:0000256" key="2">
    <source>
        <dbReference type="SAM" id="Coils"/>
    </source>
</evidence>
<keyword evidence="1 2" id="KW-0175">Coiled coil</keyword>
<proteinExistence type="predicted"/>
<name>A0ABC8M0R7_ERUVS</name>
<comment type="caution">
    <text evidence="4">The sequence shown here is derived from an EMBL/GenBank/DDBJ whole genome shotgun (WGS) entry which is preliminary data.</text>
</comment>
<dbReference type="SMART" id="SM00061">
    <property type="entry name" value="MATH"/>
    <property type="match status" value="1"/>
</dbReference>
<evidence type="ECO:0000259" key="3">
    <source>
        <dbReference type="PROSITE" id="PS50144"/>
    </source>
</evidence>
<dbReference type="AlphaFoldDB" id="A0ABC8M0R7"/>
<feature type="coiled-coil region" evidence="2">
    <location>
        <begin position="439"/>
        <end position="491"/>
    </location>
</feature>
<dbReference type="Proteomes" id="UP001642260">
    <property type="component" value="Unassembled WGS sequence"/>
</dbReference>
<dbReference type="EMBL" id="CAKOAT010857376">
    <property type="protein sequence ID" value="CAH8389799.1"/>
    <property type="molecule type" value="Genomic_DNA"/>
</dbReference>
<dbReference type="InterPro" id="IPR050804">
    <property type="entry name" value="MCC"/>
</dbReference>
<dbReference type="Pfam" id="PF22486">
    <property type="entry name" value="MATH_2"/>
    <property type="match status" value="1"/>
</dbReference>
<keyword evidence="5" id="KW-1185">Reference proteome</keyword>
<reference evidence="4 5" key="1">
    <citation type="submission" date="2022-03" db="EMBL/GenBank/DDBJ databases">
        <authorList>
            <person name="Macdonald S."/>
            <person name="Ahmed S."/>
            <person name="Newling K."/>
        </authorList>
    </citation>
    <scope>NUCLEOTIDE SEQUENCE [LARGE SCALE GENOMIC DNA]</scope>
</reference>
<dbReference type="PANTHER" id="PTHR46236">
    <property type="entry name" value="TRAF-LIKE SUPERFAMILY PROTEIN"/>
    <property type="match status" value="1"/>
</dbReference>
<evidence type="ECO:0000313" key="4">
    <source>
        <dbReference type="EMBL" id="CAH8389799.1"/>
    </source>
</evidence>
<feature type="domain" description="MATH" evidence="3">
    <location>
        <begin position="5"/>
        <end position="130"/>
    </location>
</feature>
<accession>A0ABC8M0R7</accession>
<sequence length="508" mass="58125">MWNQKPSFRFAIDNLSEKEGVISSTIFKCGGCEWFLSIYPKGARSADGYLSVYLSVANSSKLPTGWKRSIDHYFVLLNQSDEELRRSPITMGNSFCAKTPSWGYRNLLPLSKFQEKGVLENDKLIIEVYINVNVEAAFDGEGGDVSDNKKQKTVDINGFQVFASQVTKVGKIFTEHPEFAKDFKPTNQEVKTAYMNVLLRVIKTLNKPPMSLSETRLSKASSELSELMNVGFKLDWLKSKLEEVSLDRNKPDVDGSKVQQIEDRVEHLELKLDDLSFGSKISDYDNESRARQVEKLVKNLELKLNEVSLGRKIWDDDNEARAKQIEERVKNLELKHDEVSLGRKKADDTNESRAKQLEKRVKNLELKELAFKLDSLERKKAEDINESLAKKVEQSVKNLALMELGFNKRLNTILGDLERKKSYETSVFDSRIQRVEEHVNGLRFKLESLITKLEEISNEKKKADDVNGFLIQQLEQSIKNIELMVSHVKIELDKKKDKSCADGFLLVD</sequence>
<dbReference type="Gene3D" id="2.60.210.10">
    <property type="entry name" value="Apoptosis, Tumor Necrosis Factor Receptor Associated Protein 2, Chain A"/>
    <property type="match status" value="1"/>
</dbReference>
<dbReference type="PANTHER" id="PTHR46236:SF12">
    <property type="entry name" value="MATH DOMAIN-CONTAINING PROTEIN"/>
    <property type="match status" value="1"/>
</dbReference>
<feature type="coiled-coil region" evidence="2">
    <location>
        <begin position="315"/>
        <end position="386"/>
    </location>
</feature>
<dbReference type="InterPro" id="IPR008974">
    <property type="entry name" value="TRAF-like"/>
</dbReference>
<organism evidence="4 5">
    <name type="scientific">Eruca vesicaria subsp. sativa</name>
    <name type="common">Garden rocket</name>
    <name type="synonym">Eruca sativa</name>
    <dbReference type="NCBI Taxonomy" id="29727"/>
    <lineage>
        <taxon>Eukaryota</taxon>
        <taxon>Viridiplantae</taxon>
        <taxon>Streptophyta</taxon>
        <taxon>Embryophyta</taxon>
        <taxon>Tracheophyta</taxon>
        <taxon>Spermatophyta</taxon>
        <taxon>Magnoliopsida</taxon>
        <taxon>eudicotyledons</taxon>
        <taxon>Gunneridae</taxon>
        <taxon>Pentapetalae</taxon>
        <taxon>rosids</taxon>
        <taxon>malvids</taxon>
        <taxon>Brassicales</taxon>
        <taxon>Brassicaceae</taxon>
        <taxon>Brassiceae</taxon>
        <taxon>Eruca</taxon>
    </lineage>
</organism>
<dbReference type="CDD" id="cd00121">
    <property type="entry name" value="MATH"/>
    <property type="match status" value="1"/>
</dbReference>